<accession>A0A9W9G7Q3</accession>
<dbReference type="AlphaFoldDB" id="A0A9W9G7Q3"/>
<sequence>MTESDGNEDAGPLRLTLQLLLVSRPKLTGLTDTEKSASGCEWLWMTQGKYQSGDLKESSKAETQNRKSHAIQEFPTSSSLRLGSRL</sequence>
<feature type="compositionally biased region" description="Polar residues" evidence="1">
    <location>
        <begin position="74"/>
        <end position="86"/>
    </location>
</feature>
<evidence type="ECO:0000313" key="2">
    <source>
        <dbReference type="EMBL" id="KAJ5113547.1"/>
    </source>
</evidence>
<protein>
    <submittedName>
        <fullName evidence="2">Uncharacterized protein</fullName>
    </submittedName>
</protein>
<feature type="compositionally biased region" description="Basic and acidic residues" evidence="1">
    <location>
        <begin position="54"/>
        <end position="65"/>
    </location>
</feature>
<reference evidence="2" key="2">
    <citation type="journal article" date="2023" name="IMA Fungus">
        <title>Comparative genomic study of the Penicillium genus elucidates a diverse pangenome and 15 lateral gene transfer events.</title>
        <authorList>
            <person name="Petersen C."/>
            <person name="Sorensen T."/>
            <person name="Nielsen M.R."/>
            <person name="Sondergaard T.E."/>
            <person name="Sorensen J.L."/>
            <person name="Fitzpatrick D.A."/>
            <person name="Frisvad J.C."/>
            <person name="Nielsen K.L."/>
        </authorList>
    </citation>
    <scope>NUCLEOTIDE SEQUENCE</scope>
    <source>
        <strain evidence="2">IBT 30069</strain>
    </source>
</reference>
<evidence type="ECO:0000256" key="1">
    <source>
        <dbReference type="SAM" id="MobiDB-lite"/>
    </source>
</evidence>
<feature type="region of interest" description="Disordered" evidence="1">
    <location>
        <begin position="53"/>
        <end position="86"/>
    </location>
</feature>
<comment type="caution">
    <text evidence="2">The sequence shown here is derived from an EMBL/GenBank/DDBJ whole genome shotgun (WGS) entry which is preliminary data.</text>
</comment>
<gene>
    <name evidence="2" type="ORF">N7456_002081</name>
</gene>
<evidence type="ECO:0000313" key="3">
    <source>
        <dbReference type="Proteomes" id="UP001149165"/>
    </source>
</evidence>
<dbReference type="Proteomes" id="UP001149165">
    <property type="component" value="Unassembled WGS sequence"/>
</dbReference>
<keyword evidence="3" id="KW-1185">Reference proteome</keyword>
<organism evidence="2 3">
    <name type="scientific">Penicillium angulare</name>
    <dbReference type="NCBI Taxonomy" id="116970"/>
    <lineage>
        <taxon>Eukaryota</taxon>
        <taxon>Fungi</taxon>
        <taxon>Dikarya</taxon>
        <taxon>Ascomycota</taxon>
        <taxon>Pezizomycotina</taxon>
        <taxon>Eurotiomycetes</taxon>
        <taxon>Eurotiomycetidae</taxon>
        <taxon>Eurotiales</taxon>
        <taxon>Aspergillaceae</taxon>
        <taxon>Penicillium</taxon>
    </lineage>
</organism>
<proteinExistence type="predicted"/>
<reference evidence="2" key="1">
    <citation type="submission" date="2022-11" db="EMBL/GenBank/DDBJ databases">
        <authorList>
            <person name="Petersen C."/>
        </authorList>
    </citation>
    <scope>NUCLEOTIDE SEQUENCE</scope>
    <source>
        <strain evidence="2">IBT 30069</strain>
    </source>
</reference>
<name>A0A9W9G7Q3_9EURO</name>
<dbReference type="EMBL" id="JAPQKH010000002">
    <property type="protein sequence ID" value="KAJ5113547.1"/>
    <property type="molecule type" value="Genomic_DNA"/>
</dbReference>